<feature type="domain" description="BioF2-like acetyltransferase" evidence="2">
    <location>
        <begin position="164"/>
        <end position="311"/>
    </location>
</feature>
<dbReference type="SUPFAM" id="SSF55729">
    <property type="entry name" value="Acyl-CoA N-acyltransferases (Nat)"/>
    <property type="match status" value="1"/>
</dbReference>
<evidence type="ECO:0000313" key="3">
    <source>
        <dbReference type="EMBL" id="TGX37287.1"/>
    </source>
</evidence>
<sequence length="369" mass="39502">MPDARRAARNASDRAFRRPARARAGAGRSAARAQPVPHPAAPGRAALVELGRGARGVNAVREVTAAPQPVRLKFEIGARTLLAVRRSLVRVPLTLAEARSGLVPALPALDRSADGYLVTSLPADRIAALAAGAGGMLAFVRQRYTRYHLDFAGDYDGWFASLSSNARQGLRRKAKRIAAASGGALDVRRFRTAEELAAFHPIARAISATTYQERLLDSGLPEGPEFVDTMLRRAAADQVRAWLLYIAGSPAAYLYCPIEGDTVIYAHVGHDPKSNDWSPGAVLQLEAMQDLFGERRFAAFDFTEGEGQHKRQFATGGVACVDLLLLRPTLANRAVMTALAAFDASVAAAKRVVQGAGLAGFAKRLRRGS</sequence>
<name>A0A4S1W7R5_9SPHN</name>
<feature type="compositionally biased region" description="Low complexity" evidence="1">
    <location>
        <begin position="22"/>
        <end position="33"/>
    </location>
</feature>
<keyword evidence="4" id="KW-1185">Reference proteome</keyword>
<keyword evidence="3" id="KW-0808">Transferase</keyword>
<dbReference type="InterPro" id="IPR016181">
    <property type="entry name" value="Acyl_CoA_acyltransferase"/>
</dbReference>
<comment type="caution">
    <text evidence="3">The sequence shown here is derived from an EMBL/GenBank/DDBJ whole genome shotgun (WGS) entry which is preliminary data.</text>
</comment>
<dbReference type="InterPro" id="IPR038740">
    <property type="entry name" value="BioF2-like_GNAT_dom"/>
</dbReference>
<gene>
    <name evidence="3" type="ORF">E5A74_20290</name>
</gene>
<evidence type="ECO:0000256" key="1">
    <source>
        <dbReference type="SAM" id="MobiDB-lite"/>
    </source>
</evidence>
<reference evidence="3 4" key="1">
    <citation type="submission" date="2019-04" db="EMBL/GenBank/DDBJ databases">
        <title>Sphingomonas psychrotolerans sp. nov., isolated from soil in the Tianshan Mountains, Xinjiang, China.</title>
        <authorList>
            <person name="Luo Y."/>
            <person name="Sheng H."/>
        </authorList>
    </citation>
    <scope>NUCLEOTIDE SEQUENCE [LARGE SCALE GENOMIC DNA]</scope>
    <source>
        <strain evidence="3 4">KIS18-15</strain>
    </source>
</reference>
<dbReference type="GO" id="GO:0016740">
    <property type="term" value="F:transferase activity"/>
    <property type="evidence" value="ECO:0007669"/>
    <property type="project" value="UniProtKB-KW"/>
</dbReference>
<accession>A0A4S1W7R5</accession>
<dbReference type="Pfam" id="PF13480">
    <property type="entry name" value="Acetyltransf_6"/>
    <property type="match status" value="1"/>
</dbReference>
<dbReference type="AlphaFoldDB" id="A0A4S1W7R5"/>
<evidence type="ECO:0000313" key="4">
    <source>
        <dbReference type="Proteomes" id="UP000309848"/>
    </source>
</evidence>
<dbReference type="Gene3D" id="3.40.630.30">
    <property type="match status" value="1"/>
</dbReference>
<organism evidence="3 4">
    <name type="scientific">Sphingomonas naasensis</name>
    <dbReference type="NCBI Taxonomy" id="1344951"/>
    <lineage>
        <taxon>Bacteria</taxon>
        <taxon>Pseudomonadati</taxon>
        <taxon>Pseudomonadota</taxon>
        <taxon>Alphaproteobacteria</taxon>
        <taxon>Sphingomonadales</taxon>
        <taxon>Sphingomonadaceae</taxon>
        <taxon>Sphingomonas</taxon>
    </lineage>
</organism>
<evidence type="ECO:0000259" key="2">
    <source>
        <dbReference type="Pfam" id="PF13480"/>
    </source>
</evidence>
<feature type="compositionally biased region" description="Basic and acidic residues" evidence="1">
    <location>
        <begin position="1"/>
        <end position="16"/>
    </location>
</feature>
<protein>
    <submittedName>
        <fullName evidence="3">GNAT family N-acetyltransferase</fullName>
    </submittedName>
</protein>
<dbReference type="OrthoDB" id="3773784at2"/>
<dbReference type="EMBL" id="SRXU01000013">
    <property type="protein sequence ID" value="TGX37287.1"/>
    <property type="molecule type" value="Genomic_DNA"/>
</dbReference>
<dbReference type="Proteomes" id="UP000309848">
    <property type="component" value="Unassembled WGS sequence"/>
</dbReference>
<feature type="region of interest" description="Disordered" evidence="1">
    <location>
        <begin position="1"/>
        <end position="41"/>
    </location>
</feature>
<proteinExistence type="predicted"/>